<evidence type="ECO:0000313" key="4">
    <source>
        <dbReference type="Proteomes" id="UP000054636"/>
    </source>
</evidence>
<dbReference type="GO" id="GO:0005576">
    <property type="term" value="C:extracellular region"/>
    <property type="evidence" value="ECO:0007669"/>
    <property type="project" value="InterPro"/>
</dbReference>
<sequence length="341" mass="36151">MAPLRNIFAVTLVAFVALQSSANAATCTDDEQSTIDNVYTELANSTACGDLVADSGVSSLDYCQNSDCLAELSDAVDQLPDCTGEDELDRKTGLQTVITYCASTNEVLDQSASASGTGSGSVVSGASKGVMAMGVVVAQLSVALYFSGFFDDTTSSSPTPASTASDESCSPSEVNDMWELYIYAATSDECVSDSTVNGYSVFIFTSCDSECVDTIKYLAETLPNCYYNYDYINKKQEVLEGLIDCEESFTNNLNVWIESESSRPLASSTSSTNSESPTNSPAPTSSNTPGFDTQVSENSTETTQDPTVGSWGNDAAPPMTSARIYQAWSFLSLLIAFIPAF</sequence>
<proteinExistence type="predicted"/>
<feature type="compositionally biased region" description="Low complexity" evidence="1">
    <location>
        <begin position="264"/>
        <end position="289"/>
    </location>
</feature>
<evidence type="ECO:0000313" key="3">
    <source>
        <dbReference type="EMBL" id="KUF98125.1"/>
    </source>
</evidence>
<reference evidence="3 4" key="1">
    <citation type="submission" date="2015-11" db="EMBL/GenBank/DDBJ databases">
        <title>Genomes and virulence difference between two physiological races of Phytophthora nicotianae.</title>
        <authorList>
            <person name="Liu H."/>
            <person name="Ma X."/>
            <person name="Yu H."/>
            <person name="Fang D."/>
            <person name="Li Y."/>
            <person name="Wang X."/>
            <person name="Wang W."/>
            <person name="Dong Y."/>
            <person name="Xiao B."/>
        </authorList>
    </citation>
    <scope>NUCLEOTIDE SEQUENCE [LARGE SCALE GENOMIC DNA]</scope>
    <source>
        <strain evidence="4">race 1</strain>
    </source>
</reference>
<dbReference type="EMBL" id="LNFP01000080">
    <property type="protein sequence ID" value="KUF98125.1"/>
    <property type="molecule type" value="Genomic_DNA"/>
</dbReference>
<evidence type="ECO:0000256" key="1">
    <source>
        <dbReference type="SAM" id="MobiDB-lite"/>
    </source>
</evidence>
<dbReference type="Proteomes" id="UP000054636">
    <property type="component" value="Unassembled WGS sequence"/>
</dbReference>
<protein>
    <submittedName>
        <fullName evidence="3">Ryanodine receptor 1</fullName>
    </submittedName>
</protein>
<organism evidence="3 4">
    <name type="scientific">Phytophthora nicotianae</name>
    <name type="common">Potato buckeye rot agent</name>
    <name type="synonym">Phytophthora parasitica</name>
    <dbReference type="NCBI Taxonomy" id="4792"/>
    <lineage>
        <taxon>Eukaryota</taxon>
        <taxon>Sar</taxon>
        <taxon>Stramenopiles</taxon>
        <taxon>Oomycota</taxon>
        <taxon>Peronosporomycetes</taxon>
        <taxon>Peronosporales</taxon>
        <taxon>Peronosporaceae</taxon>
        <taxon>Phytophthora</taxon>
    </lineage>
</organism>
<feature type="region of interest" description="Disordered" evidence="1">
    <location>
        <begin position="264"/>
        <end position="314"/>
    </location>
</feature>
<gene>
    <name evidence="3" type="ORF">AM588_10007468</name>
</gene>
<feature type="compositionally biased region" description="Polar residues" evidence="1">
    <location>
        <begin position="290"/>
        <end position="307"/>
    </location>
</feature>
<dbReference type="AlphaFoldDB" id="A0A0W8DP63"/>
<dbReference type="InterPro" id="IPR002200">
    <property type="entry name" value="Elicitin"/>
</dbReference>
<accession>A0A0W8DP63</accession>
<name>A0A0W8DP63_PHYNI</name>
<keyword evidence="2" id="KW-0732">Signal</keyword>
<dbReference type="SMART" id="SM01187">
    <property type="entry name" value="Elicitin"/>
    <property type="match status" value="2"/>
</dbReference>
<evidence type="ECO:0000256" key="2">
    <source>
        <dbReference type="SAM" id="SignalP"/>
    </source>
</evidence>
<comment type="caution">
    <text evidence="3">The sequence shown here is derived from an EMBL/GenBank/DDBJ whole genome shotgun (WGS) entry which is preliminary data.</text>
</comment>
<feature type="signal peptide" evidence="2">
    <location>
        <begin position="1"/>
        <end position="24"/>
    </location>
</feature>
<feature type="chain" id="PRO_5006941820" evidence="2">
    <location>
        <begin position="25"/>
        <end position="341"/>
    </location>
</feature>
<keyword evidence="3" id="KW-0675">Receptor</keyword>